<protein>
    <submittedName>
        <fullName evidence="2">Uncharacterized protein</fullName>
    </submittedName>
</protein>
<name>A0ABW4FGL9_9PSEU</name>
<dbReference type="Proteomes" id="UP001597145">
    <property type="component" value="Unassembled WGS sequence"/>
</dbReference>
<keyword evidence="1" id="KW-0472">Membrane</keyword>
<comment type="caution">
    <text evidence="2">The sequence shown here is derived from an EMBL/GenBank/DDBJ whole genome shotgun (WGS) entry which is preliminary data.</text>
</comment>
<keyword evidence="1" id="KW-1133">Transmembrane helix</keyword>
<feature type="transmembrane region" description="Helical" evidence="1">
    <location>
        <begin position="512"/>
        <end position="536"/>
    </location>
</feature>
<evidence type="ECO:0000313" key="2">
    <source>
        <dbReference type="EMBL" id="MFD1529167.1"/>
    </source>
</evidence>
<dbReference type="RefSeq" id="WP_343975198.1">
    <property type="nucleotide sequence ID" value="NZ_BAAAJG010000008.1"/>
</dbReference>
<accession>A0ABW4FGL9</accession>
<organism evidence="2 3">
    <name type="scientific">Pseudonocardia aurantiaca</name>
    <dbReference type="NCBI Taxonomy" id="75290"/>
    <lineage>
        <taxon>Bacteria</taxon>
        <taxon>Bacillati</taxon>
        <taxon>Actinomycetota</taxon>
        <taxon>Actinomycetes</taxon>
        <taxon>Pseudonocardiales</taxon>
        <taxon>Pseudonocardiaceae</taxon>
        <taxon>Pseudonocardia</taxon>
    </lineage>
</organism>
<dbReference type="EMBL" id="JBHUCP010000004">
    <property type="protein sequence ID" value="MFD1529167.1"/>
    <property type="molecule type" value="Genomic_DNA"/>
</dbReference>
<keyword evidence="1" id="KW-0812">Transmembrane</keyword>
<keyword evidence="3" id="KW-1185">Reference proteome</keyword>
<proteinExistence type="predicted"/>
<evidence type="ECO:0000256" key="1">
    <source>
        <dbReference type="SAM" id="Phobius"/>
    </source>
</evidence>
<feature type="transmembrane region" description="Helical" evidence="1">
    <location>
        <begin position="453"/>
        <end position="475"/>
    </location>
</feature>
<evidence type="ECO:0000313" key="3">
    <source>
        <dbReference type="Proteomes" id="UP001597145"/>
    </source>
</evidence>
<feature type="transmembrane region" description="Helical" evidence="1">
    <location>
        <begin position="487"/>
        <end position="505"/>
    </location>
</feature>
<sequence length="611" mass="67412">MINRRTAAAPRSPGRRRTRWHFYWFLATASAVVFFVLAALDQPVGGVLVPPFSWLVRVVLMLAGCVTVVTAFVATRALSSARGPEVSQVLPRRLPARYLGSFPSLDALQSDRRHVTDTYAKRAIVLFGRMLTDPAYRLRLEETITLDSDKARTQSKAEYSIPWPERRGLAEECRDVARPEVVLVPLLWPLKGTLLDDLVITDSRGVRLVALSRAETSALVGWACVPLFSAAVSGDPGSRFDVSRWAVMNRIRQLIAYPDPIDPDELWERIEATMRDHDLDPGALAEAHPGAYANFRKTCRSLAQRYVLAVEVPVPDGALLSIQYTRSVTVRSFGPGGLRGEIEDMIGLEPSRFEIAIVAAELYASYHAEIDGRAQDRYVRFQEVVNNDAEGSPPVDDSVFQLNPARPDHPPRMMLRNDSGYIYPHLHLTNLGYLEAPPRLSWRVHFEEIPPGGLGPVVAMSTAVTLITMVFALAAARITALDLNAPALALAVPLFVITVFGFSFTRLIRSTLTVVGGFVAASVLAVFAVVTLLTLRDVGPGELQPFVLSGWTVLGLRFHLLLALCALAGLMLTSYLTAVLIIWTRRYRVHQQRVHDIIGGDHDGAGAPHRR</sequence>
<gene>
    <name evidence="2" type="ORF">ACFSCY_06915</name>
</gene>
<feature type="transmembrane region" description="Helical" evidence="1">
    <location>
        <begin position="556"/>
        <end position="583"/>
    </location>
</feature>
<feature type="transmembrane region" description="Helical" evidence="1">
    <location>
        <begin position="52"/>
        <end position="74"/>
    </location>
</feature>
<feature type="transmembrane region" description="Helical" evidence="1">
    <location>
        <begin position="21"/>
        <end position="40"/>
    </location>
</feature>
<reference evidence="3" key="1">
    <citation type="journal article" date="2019" name="Int. J. Syst. Evol. Microbiol.">
        <title>The Global Catalogue of Microorganisms (GCM) 10K type strain sequencing project: providing services to taxonomists for standard genome sequencing and annotation.</title>
        <authorList>
            <consortium name="The Broad Institute Genomics Platform"/>
            <consortium name="The Broad Institute Genome Sequencing Center for Infectious Disease"/>
            <person name="Wu L."/>
            <person name="Ma J."/>
        </authorList>
    </citation>
    <scope>NUCLEOTIDE SEQUENCE [LARGE SCALE GENOMIC DNA]</scope>
    <source>
        <strain evidence="3">JCM 12165</strain>
    </source>
</reference>